<organism evidence="9">
    <name type="scientific">uncultured Rubrobacteraceae bacterium</name>
    <dbReference type="NCBI Taxonomy" id="349277"/>
    <lineage>
        <taxon>Bacteria</taxon>
        <taxon>Bacillati</taxon>
        <taxon>Actinomycetota</taxon>
        <taxon>Rubrobacteria</taxon>
        <taxon>Rubrobacterales</taxon>
        <taxon>Rubrobacteraceae</taxon>
        <taxon>environmental samples</taxon>
    </lineage>
</organism>
<evidence type="ECO:0000256" key="2">
    <source>
        <dbReference type="ARBA" id="ARBA00012951"/>
    </source>
</evidence>
<accession>A0A6J4QQN9</accession>
<evidence type="ECO:0000259" key="8">
    <source>
        <dbReference type="PROSITE" id="PS51002"/>
    </source>
</evidence>
<evidence type="ECO:0000313" key="9">
    <source>
        <dbReference type="EMBL" id="CAA9449152.1"/>
    </source>
</evidence>
<feature type="domain" description="Cytochrome b/b6 N-terminal region profile" evidence="8">
    <location>
        <begin position="16"/>
        <end position="227"/>
    </location>
</feature>
<feature type="transmembrane region" description="Helical" evidence="7">
    <location>
        <begin position="198"/>
        <end position="218"/>
    </location>
</feature>
<dbReference type="GO" id="GO:0008121">
    <property type="term" value="F:quinol-cytochrome-c reductase activity"/>
    <property type="evidence" value="ECO:0007669"/>
    <property type="project" value="UniProtKB-EC"/>
</dbReference>
<sequence length="273" mass="31401">MIGRIRSQAVDTSKFVTDWMEHRTGIVTMMEHFLYEPVPKRGAWLYTLGSATLFTIVLQFLTGILLLFYYVPTTDHAWDSINYIMTEAYFGQMIRGIHYWSANFLLVVIGLHMAQVFFSGGYKAPRELNWVVGVVLLLLVIVLAFTGYLLRWDQDGFWASVVGMKIGSYSPFVGGPTIHFLLGGDVIGPATLSRFFAIHVWLLPAVLAPFIGIHLYLLRRHGVFGNEFEYSDRLAKLHERQRLESYERYEENDGQPYMGRRDRADRNGDEDEE</sequence>
<reference evidence="9" key="1">
    <citation type="submission" date="2020-02" db="EMBL/GenBank/DDBJ databases">
        <authorList>
            <person name="Meier V. D."/>
        </authorList>
    </citation>
    <scope>NUCLEOTIDE SEQUENCE</scope>
    <source>
        <strain evidence="9">AVDCRST_MAG14</strain>
    </source>
</reference>
<comment type="catalytic activity">
    <reaction evidence="4">
        <text>a quinol + 2 Fe(III)-[cytochrome c](out) = a quinone + 2 Fe(II)-[cytochrome c](out) + 2 H(+)(out)</text>
        <dbReference type="Rhea" id="RHEA:11484"/>
        <dbReference type="Rhea" id="RHEA-COMP:10350"/>
        <dbReference type="Rhea" id="RHEA-COMP:14399"/>
        <dbReference type="ChEBI" id="CHEBI:15378"/>
        <dbReference type="ChEBI" id="CHEBI:24646"/>
        <dbReference type="ChEBI" id="CHEBI:29033"/>
        <dbReference type="ChEBI" id="CHEBI:29034"/>
        <dbReference type="ChEBI" id="CHEBI:132124"/>
        <dbReference type="EC" id="7.1.1.8"/>
    </reaction>
</comment>
<dbReference type="InterPro" id="IPR027387">
    <property type="entry name" value="Cytb/b6-like_sf"/>
</dbReference>
<dbReference type="EMBL" id="CADCVG010000031">
    <property type="protein sequence ID" value="CAA9449152.1"/>
    <property type="molecule type" value="Genomic_DNA"/>
</dbReference>
<keyword evidence="7" id="KW-1133">Transmembrane helix</keyword>
<protein>
    <recommendedName>
        <fullName evidence="3">Cytochrome bc1 complex cytochrome b subunit</fullName>
        <ecNumber evidence="2">7.1.1.8</ecNumber>
    </recommendedName>
    <alternativeName>
        <fullName evidence="5">Cytochrome bc1 reductase complex subunit QcrB</fullName>
    </alternativeName>
</protein>
<evidence type="ECO:0000256" key="4">
    <source>
        <dbReference type="ARBA" id="ARBA00029351"/>
    </source>
</evidence>
<evidence type="ECO:0000256" key="1">
    <source>
        <dbReference type="ARBA" id="ARBA00001971"/>
    </source>
</evidence>
<comment type="cofactor">
    <cofactor evidence="1">
        <name>heme</name>
        <dbReference type="ChEBI" id="CHEBI:30413"/>
    </cofactor>
</comment>
<dbReference type="PROSITE" id="PS51002">
    <property type="entry name" value="CYTB_NTER"/>
    <property type="match status" value="1"/>
</dbReference>
<dbReference type="SUPFAM" id="SSF81342">
    <property type="entry name" value="Transmembrane di-heme cytochromes"/>
    <property type="match status" value="1"/>
</dbReference>
<evidence type="ECO:0000256" key="6">
    <source>
        <dbReference type="SAM" id="MobiDB-lite"/>
    </source>
</evidence>
<dbReference type="GO" id="GO:0016020">
    <property type="term" value="C:membrane"/>
    <property type="evidence" value="ECO:0007669"/>
    <property type="project" value="InterPro"/>
</dbReference>
<evidence type="ECO:0000256" key="7">
    <source>
        <dbReference type="SAM" id="Phobius"/>
    </source>
</evidence>
<proteinExistence type="predicted"/>
<keyword evidence="7" id="KW-0472">Membrane</keyword>
<name>A0A6J4QQN9_9ACTN</name>
<dbReference type="PANTHER" id="PTHR19271:SF16">
    <property type="entry name" value="CYTOCHROME B"/>
    <property type="match status" value="1"/>
</dbReference>
<dbReference type="InterPro" id="IPR005797">
    <property type="entry name" value="Cyt_b/b6_N"/>
</dbReference>
<feature type="transmembrane region" description="Helical" evidence="7">
    <location>
        <begin position="97"/>
        <end position="118"/>
    </location>
</feature>
<dbReference type="InterPro" id="IPR016174">
    <property type="entry name" value="Di-haem_cyt_TM"/>
</dbReference>
<dbReference type="GO" id="GO:0016491">
    <property type="term" value="F:oxidoreductase activity"/>
    <property type="evidence" value="ECO:0007669"/>
    <property type="project" value="InterPro"/>
</dbReference>
<dbReference type="AlphaFoldDB" id="A0A6J4QQN9"/>
<dbReference type="PANTHER" id="PTHR19271">
    <property type="entry name" value="CYTOCHROME B"/>
    <property type="match status" value="1"/>
</dbReference>
<feature type="transmembrane region" description="Helical" evidence="7">
    <location>
        <begin position="130"/>
        <end position="150"/>
    </location>
</feature>
<keyword evidence="7" id="KW-0812">Transmembrane</keyword>
<dbReference type="GO" id="GO:0022904">
    <property type="term" value="P:respiratory electron transport chain"/>
    <property type="evidence" value="ECO:0007669"/>
    <property type="project" value="InterPro"/>
</dbReference>
<dbReference type="Pfam" id="PF00033">
    <property type="entry name" value="Cytochrome_B"/>
    <property type="match status" value="1"/>
</dbReference>
<feature type="transmembrane region" description="Helical" evidence="7">
    <location>
        <begin position="43"/>
        <end position="70"/>
    </location>
</feature>
<feature type="region of interest" description="Disordered" evidence="6">
    <location>
        <begin position="246"/>
        <end position="273"/>
    </location>
</feature>
<dbReference type="EC" id="7.1.1.8" evidence="2"/>
<evidence type="ECO:0000256" key="5">
    <source>
        <dbReference type="ARBA" id="ARBA00029568"/>
    </source>
</evidence>
<evidence type="ECO:0000256" key="3">
    <source>
        <dbReference type="ARBA" id="ARBA00016116"/>
    </source>
</evidence>
<dbReference type="Gene3D" id="1.20.810.10">
    <property type="entry name" value="Cytochrome Bc1 Complex, Chain C"/>
    <property type="match status" value="1"/>
</dbReference>
<gene>
    <name evidence="9" type="ORF">AVDCRST_MAG14-714</name>
</gene>